<sequence>MINGYTPYSGNQNTCYVKGESGTFYPGVRIENVSYPLTISSVQAAVCSCLANSDNPVEYYTGDHQPELLQVWADEYDMKPGGKLPDSPLKLFDPLVPSIPDIKKELDVLTEKSVTPNSGFPVSALLQTEKGYIRGVNIELSSWALGLCAERVAISRALTAGYTQFKSIHIYAPEADFVSPCGACRQVLLEVMPDADTELYHGDGTLSKHIVSDLLPFGFTSHKLKK</sequence>
<feature type="domain" description="CMP/dCMP-type deaminase" evidence="5">
    <location>
        <begin position="97"/>
        <end position="222"/>
    </location>
</feature>
<keyword evidence="7" id="KW-1185">Reference proteome</keyword>
<dbReference type="Proteomes" id="UP000245533">
    <property type="component" value="Unassembled WGS sequence"/>
</dbReference>
<keyword evidence="3" id="KW-0378">Hydrolase</keyword>
<dbReference type="GO" id="GO:0072527">
    <property type="term" value="P:pyrimidine-containing compound metabolic process"/>
    <property type="evidence" value="ECO:0007669"/>
    <property type="project" value="UniProtKB-ARBA"/>
</dbReference>
<keyword evidence="2" id="KW-0479">Metal-binding</keyword>
<dbReference type="CDD" id="cd01283">
    <property type="entry name" value="cytidine_deaminase"/>
    <property type="match status" value="1"/>
</dbReference>
<reference evidence="6 7" key="1">
    <citation type="submission" date="2018-05" db="EMBL/GenBank/DDBJ databases">
        <title>Rhodohalobacter halophilus gen. nov., sp. nov., a moderately halophilic member of the family Balneolaceae.</title>
        <authorList>
            <person name="Liu Z.-W."/>
        </authorList>
    </citation>
    <scope>NUCLEOTIDE SEQUENCE [LARGE SCALE GENOMIC DNA]</scope>
    <source>
        <strain evidence="6 7">8A47</strain>
    </source>
</reference>
<evidence type="ECO:0000256" key="4">
    <source>
        <dbReference type="ARBA" id="ARBA00022833"/>
    </source>
</evidence>
<dbReference type="PROSITE" id="PS51747">
    <property type="entry name" value="CYT_DCMP_DEAMINASES_2"/>
    <property type="match status" value="1"/>
</dbReference>
<evidence type="ECO:0000256" key="3">
    <source>
        <dbReference type="ARBA" id="ARBA00022801"/>
    </source>
</evidence>
<evidence type="ECO:0000256" key="2">
    <source>
        <dbReference type="ARBA" id="ARBA00022723"/>
    </source>
</evidence>
<dbReference type="PANTHER" id="PTHR11644:SF2">
    <property type="entry name" value="CYTIDINE DEAMINASE"/>
    <property type="match status" value="1"/>
</dbReference>
<dbReference type="GO" id="GO:0042802">
    <property type="term" value="F:identical protein binding"/>
    <property type="evidence" value="ECO:0007669"/>
    <property type="project" value="UniProtKB-ARBA"/>
</dbReference>
<dbReference type="InterPro" id="IPR016193">
    <property type="entry name" value="Cytidine_deaminase-like"/>
</dbReference>
<gene>
    <name evidence="6" type="ORF">DDZ15_05175</name>
</gene>
<dbReference type="RefSeq" id="WP_109645819.1">
    <property type="nucleotide sequence ID" value="NZ_QGGB01000004.1"/>
</dbReference>
<comment type="similarity">
    <text evidence="1">Belongs to the cytidine and deoxycytidylate deaminase family.</text>
</comment>
<comment type="caution">
    <text evidence="6">The sequence shown here is derived from an EMBL/GenBank/DDBJ whole genome shotgun (WGS) entry which is preliminary data.</text>
</comment>
<evidence type="ECO:0000313" key="7">
    <source>
        <dbReference type="Proteomes" id="UP000245533"/>
    </source>
</evidence>
<accession>A0A316TX77</accession>
<dbReference type="InterPro" id="IPR002125">
    <property type="entry name" value="CMP_dCMP_dom"/>
</dbReference>
<protein>
    <submittedName>
        <fullName evidence="6">Cytidine deaminase</fullName>
    </submittedName>
</protein>
<dbReference type="OrthoDB" id="9795347at2"/>
<organism evidence="6 7">
    <name type="scientific">Rhodohalobacter mucosus</name>
    <dbReference type="NCBI Taxonomy" id="2079485"/>
    <lineage>
        <taxon>Bacteria</taxon>
        <taxon>Pseudomonadati</taxon>
        <taxon>Balneolota</taxon>
        <taxon>Balneolia</taxon>
        <taxon>Balneolales</taxon>
        <taxon>Balneolaceae</taxon>
        <taxon>Rhodohalobacter</taxon>
    </lineage>
</organism>
<dbReference type="EMBL" id="QGGB01000004">
    <property type="protein sequence ID" value="PWN07194.1"/>
    <property type="molecule type" value="Genomic_DNA"/>
</dbReference>
<dbReference type="InterPro" id="IPR016192">
    <property type="entry name" value="APOBEC/CMP_deaminase_Zn-bd"/>
</dbReference>
<evidence type="ECO:0000259" key="5">
    <source>
        <dbReference type="PROSITE" id="PS51747"/>
    </source>
</evidence>
<dbReference type="PROSITE" id="PS00903">
    <property type="entry name" value="CYT_DCMP_DEAMINASES_1"/>
    <property type="match status" value="1"/>
</dbReference>
<keyword evidence="4" id="KW-0862">Zinc</keyword>
<evidence type="ECO:0000313" key="6">
    <source>
        <dbReference type="EMBL" id="PWN07194.1"/>
    </source>
</evidence>
<dbReference type="PANTHER" id="PTHR11644">
    <property type="entry name" value="CYTIDINE DEAMINASE"/>
    <property type="match status" value="1"/>
</dbReference>
<dbReference type="Pfam" id="PF00383">
    <property type="entry name" value="dCMP_cyt_deam_1"/>
    <property type="match status" value="1"/>
</dbReference>
<dbReference type="GO" id="GO:0055086">
    <property type="term" value="P:nucleobase-containing small molecule metabolic process"/>
    <property type="evidence" value="ECO:0007669"/>
    <property type="project" value="UniProtKB-ARBA"/>
</dbReference>
<dbReference type="NCBIfam" id="NF004064">
    <property type="entry name" value="PRK05578.1"/>
    <property type="match status" value="1"/>
</dbReference>
<dbReference type="InterPro" id="IPR050202">
    <property type="entry name" value="Cyt/Deoxycyt_deaminase"/>
</dbReference>
<evidence type="ECO:0000256" key="1">
    <source>
        <dbReference type="ARBA" id="ARBA00006576"/>
    </source>
</evidence>
<dbReference type="SUPFAM" id="SSF53927">
    <property type="entry name" value="Cytidine deaminase-like"/>
    <property type="match status" value="2"/>
</dbReference>
<proteinExistence type="inferred from homology"/>
<dbReference type="GO" id="GO:0004126">
    <property type="term" value="F:cytidine deaminase activity"/>
    <property type="evidence" value="ECO:0007669"/>
    <property type="project" value="UniProtKB-ARBA"/>
</dbReference>
<dbReference type="Gene3D" id="3.40.140.10">
    <property type="entry name" value="Cytidine Deaminase, domain 2"/>
    <property type="match status" value="2"/>
</dbReference>
<dbReference type="AlphaFoldDB" id="A0A316TX77"/>
<name>A0A316TX77_9BACT</name>
<dbReference type="GO" id="GO:0008270">
    <property type="term" value="F:zinc ion binding"/>
    <property type="evidence" value="ECO:0007669"/>
    <property type="project" value="InterPro"/>
</dbReference>
<dbReference type="GO" id="GO:0005829">
    <property type="term" value="C:cytosol"/>
    <property type="evidence" value="ECO:0007669"/>
    <property type="project" value="TreeGrafter"/>
</dbReference>